<dbReference type="EMBL" id="LR721753">
    <property type="protein sequence ID" value="VVV07018.1"/>
    <property type="molecule type" value="Genomic_DNA"/>
</dbReference>
<feature type="transmembrane region" description="Helical" evidence="1">
    <location>
        <begin position="55"/>
        <end position="72"/>
    </location>
</feature>
<keyword evidence="1" id="KW-1133">Transmembrane helix</keyword>
<keyword evidence="2" id="KW-0614">Plasmid</keyword>
<keyword evidence="1" id="KW-0472">Membrane</keyword>
<gene>
    <name evidence="2" type="ORF">AW0309160_04512</name>
</gene>
<accession>A0A5Q4ZYR8</accession>
<sequence length="246" mass="28450">MLATNLLKWLVTPITAVILTLAFIVSAIRHSFWLLALIPIRAYKKFTTSNKKKRFLIISVALFFTLLYQPFIQLPNAGFIGFANQMEYHLDNLTNPIAANSNGEYPVSIETVSGIPTSLQNQEPSNIYHWWNSLKNDMSVRPQHEDRQTKVDFLEKRNVSMINESHFVRVYNPERMNQMMPYEPIPEPTTSFSFLIMPMNEVFERGRPPYPKHVLLVLIGYAIFITLISKLITIIINKTFNLKNSD</sequence>
<evidence type="ECO:0000313" key="2">
    <source>
        <dbReference type="EMBL" id="VVV07018.1"/>
    </source>
</evidence>
<dbReference type="RefSeq" id="WP_192957900.1">
    <property type="nucleotide sequence ID" value="NZ_LR721753.1"/>
</dbReference>
<protein>
    <submittedName>
        <fullName evidence="2">Uncharacterized protein</fullName>
    </submittedName>
</protein>
<reference evidence="2" key="1">
    <citation type="submission" date="2019-09" db="EMBL/GenBank/DDBJ databases">
        <authorList>
            <person name="Hjerde E."/>
        </authorList>
    </citation>
    <scope>NUCLEOTIDE SEQUENCE [LARGE SCALE GENOMIC DNA]</scope>
    <source>
        <strain evidence="2">06/09/160</strain>
        <plasmid evidence="2">pAWOD_2</plasmid>
    </source>
</reference>
<organism evidence="2">
    <name type="scientific">Aliivibrio wodanis</name>
    <dbReference type="NCBI Taxonomy" id="80852"/>
    <lineage>
        <taxon>Bacteria</taxon>
        <taxon>Pseudomonadati</taxon>
        <taxon>Pseudomonadota</taxon>
        <taxon>Gammaproteobacteria</taxon>
        <taxon>Vibrionales</taxon>
        <taxon>Vibrionaceae</taxon>
        <taxon>Aliivibrio</taxon>
    </lineage>
</organism>
<keyword evidence="1" id="KW-0812">Transmembrane</keyword>
<dbReference type="AlphaFoldDB" id="A0A5Q4ZYR8"/>
<geneLocation type="plasmid" evidence="2">
    <name>pAWOD_2</name>
</geneLocation>
<name>A0A5Q4ZYR8_9GAMM</name>
<evidence type="ECO:0000256" key="1">
    <source>
        <dbReference type="SAM" id="Phobius"/>
    </source>
</evidence>
<feature type="transmembrane region" description="Helical" evidence="1">
    <location>
        <begin position="214"/>
        <end position="236"/>
    </location>
</feature>
<proteinExistence type="predicted"/>
<feature type="transmembrane region" description="Helical" evidence="1">
    <location>
        <begin position="6"/>
        <end position="35"/>
    </location>
</feature>